<name>A0A9P6MXT7_9FUNG</name>
<dbReference type="PANTHER" id="PTHR30041">
    <property type="entry name" value="ARSENATE REDUCTASE"/>
    <property type="match status" value="1"/>
</dbReference>
<sequence length="127" mass="14138">MTASLTLYHNPKCGTCVTATPLLQKEAESKGFELEMIEFRYNPLTPEQVEQVLTFLGAGQGNDEETAKICQNFLRKDAPKVSSIAEAKKVVADDPAMMQRPIVVNWSAKKAMVCRPADLIYEMTKDL</sequence>
<dbReference type="InterPro" id="IPR006660">
    <property type="entry name" value="Arsenate_reductase-like"/>
</dbReference>
<accession>A0A9P6MXT7</accession>
<dbReference type="SUPFAM" id="SSF52833">
    <property type="entry name" value="Thioredoxin-like"/>
    <property type="match status" value="1"/>
</dbReference>
<dbReference type="Proteomes" id="UP000703661">
    <property type="component" value="Unassembled WGS sequence"/>
</dbReference>
<dbReference type="Gene3D" id="3.40.30.10">
    <property type="entry name" value="Glutaredoxin"/>
    <property type="match status" value="1"/>
</dbReference>
<proteinExistence type="predicted"/>
<dbReference type="Pfam" id="PF03960">
    <property type="entry name" value="ArsC"/>
    <property type="match status" value="1"/>
</dbReference>
<dbReference type="PROSITE" id="PS51353">
    <property type="entry name" value="ARSC"/>
    <property type="match status" value="1"/>
</dbReference>
<dbReference type="OrthoDB" id="59229at2759"/>
<organism evidence="1 2">
    <name type="scientific">Entomortierella chlamydospora</name>
    <dbReference type="NCBI Taxonomy" id="101097"/>
    <lineage>
        <taxon>Eukaryota</taxon>
        <taxon>Fungi</taxon>
        <taxon>Fungi incertae sedis</taxon>
        <taxon>Mucoromycota</taxon>
        <taxon>Mortierellomycotina</taxon>
        <taxon>Mortierellomycetes</taxon>
        <taxon>Mortierellales</taxon>
        <taxon>Mortierellaceae</taxon>
        <taxon>Entomortierella</taxon>
    </lineage>
</organism>
<comment type="caution">
    <text evidence="1">The sequence shown here is derived from an EMBL/GenBank/DDBJ whole genome shotgun (WGS) entry which is preliminary data.</text>
</comment>
<evidence type="ECO:0000313" key="1">
    <source>
        <dbReference type="EMBL" id="KAG0017616.1"/>
    </source>
</evidence>
<dbReference type="EMBL" id="JAAAID010000430">
    <property type="protein sequence ID" value="KAG0017616.1"/>
    <property type="molecule type" value="Genomic_DNA"/>
</dbReference>
<dbReference type="InterPro" id="IPR036249">
    <property type="entry name" value="Thioredoxin-like_sf"/>
</dbReference>
<evidence type="ECO:0008006" key="3">
    <source>
        <dbReference type="Google" id="ProtNLM"/>
    </source>
</evidence>
<evidence type="ECO:0000313" key="2">
    <source>
        <dbReference type="Proteomes" id="UP000703661"/>
    </source>
</evidence>
<protein>
    <recommendedName>
        <fullName evidence="3">Arsenate reductase</fullName>
    </recommendedName>
</protein>
<dbReference type="AlphaFoldDB" id="A0A9P6MXT7"/>
<keyword evidence="2" id="KW-1185">Reference proteome</keyword>
<dbReference type="PANTHER" id="PTHR30041:SF4">
    <property type="entry name" value="ARSENATE REDUCTASE"/>
    <property type="match status" value="1"/>
</dbReference>
<reference evidence="1" key="1">
    <citation type="journal article" date="2020" name="Fungal Divers.">
        <title>Resolving the Mortierellaceae phylogeny through synthesis of multi-gene phylogenetics and phylogenomics.</title>
        <authorList>
            <person name="Vandepol N."/>
            <person name="Liber J."/>
            <person name="Desiro A."/>
            <person name="Na H."/>
            <person name="Kennedy M."/>
            <person name="Barry K."/>
            <person name="Grigoriev I.V."/>
            <person name="Miller A.N."/>
            <person name="O'Donnell K."/>
            <person name="Stajich J.E."/>
            <person name="Bonito G."/>
        </authorList>
    </citation>
    <scope>NUCLEOTIDE SEQUENCE</scope>
    <source>
        <strain evidence="1">NRRL 2769</strain>
    </source>
</reference>
<gene>
    <name evidence="1" type="ORF">BGZ80_008109</name>
</gene>